<protein>
    <submittedName>
        <fullName evidence="1">Phage tail protein</fullName>
    </submittedName>
</protein>
<evidence type="ECO:0000313" key="2">
    <source>
        <dbReference type="Proteomes" id="UP000249066"/>
    </source>
</evidence>
<gene>
    <name evidence="1" type="ORF">DI623_03015</name>
</gene>
<proteinExistence type="predicted"/>
<name>A0A2W5AEC9_9SPHN</name>
<comment type="caution">
    <text evidence="1">The sequence shown here is derived from an EMBL/GenBank/DDBJ whole genome shotgun (WGS) entry which is preliminary data.</text>
</comment>
<evidence type="ECO:0000313" key="1">
    <source>
        <dbReference type="EMBL" id="PZO91507.1"/>
    </source>
</evidence>
<reference evidence="1 2" key="1">
    <citation type="submission" date="2017-08" db="EMBL/GenBank/DDBJ databases">
        <title>Infants hospitalized years apart are colonized by the same room-sourced microbial strains.</title>
        <authorList>
            <person name="Brooks B."/>
            <person name="Olm M.R."/>
            <person name="Firek B.A."/>
            <person name="Baker R."/>
            <person name="Thomas B.C."/>
            <person name="Morowitz M.J."/>
            <person name="Banfield J.F."/>
        </authorList>
    </citation>
    <scope>NUCLEOTIDE SEQUENCE [LARGE SCALE GENOMIC DNA]</scope>
    <source>
        <strain evidence="1">S2_018_000_R2_101</strain>
    </source>
</reference>
<dbReference type="InterPro" id="IPR008861">
    <property type="entry name" value="GpX-like"/>
</dbReference>
<dbReference type="EMBL" id="QFNN01000008">
    <property type="protein sequence ID" value="PZO91507.1"/>
    <property type="molecule type" value="Genomic_DNA"/>
</dbReference>
<sequence length="71" mass="7399">MASMIVTAQAKEPLDALVWRTLGVGSPAVEQVLDANPGLAELGPLLPEGRAVLIPDPAPASAELDLVKLWD</sequence>
<dbReference type="AlphaFoldDB" id="A0A2W5AEC9"/>
<dbReference type="Proteomes" id="UP000249066">
    <property type="component" value="Unassembled WGS sequence"/>
</dbReference>
<organism evidence="1 2">
    <name type="scientific">Sphingomonas sanxanigenens</name>
    <dbReference type="NCBI Taxonomy" id="397260"/>
    <lineage>
        <taxon>Bacteria</taxon>
        <taxon>Pseudomonadati</taxon>
        <taxon>Pseudomonadota</taxon>
        <taxon>Alphaproteobacteria</taxon>
        <taxon>Sphingomonadales</taxon>
        <taxon>Sphingomonadaceae</taxon>
        <taxon>Sphingomonas</taxon>
    </lineage>
</organism>
<accession>A0A2W5AEC9</accession>
<dbReference type="Pfam" id="PF05489">
    <property type="entry name" value="Phage_tail_X"/>
    <property type="match status" value="1"/>
</dbReference>